<proteinExistence type="predicted"/>
<gene>
    <name evidence="2" type="ORF">IAD17_06320</name>
</gene>
<dbReference type="InterPro" id="IPR042215">
    <property type="entry name" value="CarD-like_C"/>
</dbReference>
<reference evidence="2" key="2">
    <citation type="journal article" date="2021" name="PeerJ">
        <title>Extensive microbial diversity within the chicken gut microbiome revealed by metagenomics and culture.</title>
        <authorList>
            <person name="Gilroy R."/>
            <person name="Ravi A."/>
            <person name="Getino M."/>
            <person name="Pursley I."/>
            <person name="Horton D.L."/>
            <person name="Alikhan N.F."/>
            <person name="Baker D."/>
            <person name="Gharbi K."/>
            <person name="Hall N."/>
            <person name="Watson M."/>
            <person name="Adriaenssens E.M."/>
            <person name="Foster-Nyarko E."/>
            <person name="Jarju S."/>
            <person name="Secka A."/>
            <person name="Antonio M."/>
            <person name="Oren A."/>
            <person name="Chaudhuri R.R."/>
            <person name="La Ragione R."/>
            <person name="Hildebrand F."/>
            <person name="Pallen M.J."/>
        </authorList>
    </citation>
    <scope>NUCLEOTIDE SEQUENCE</scope>
    <source>
        <strain evidence="2">ChiHjej12B11-29160</strain>
    </source>
</reference>
<dbReference type="Gene3D" id="2.40.10.170">
    <property type="match status" value="1"/>
</dbReference>
<dbReference type="EMBL" id="DVMQ01000017">
    <property type="protein sequence ID" value="HIU24521.1"/>
    <property type="molecule type" value="Genomic_DNA"/>
</dbReference>
<dbReference type="AlphaFoldDB" id="A0A9D1HXS2"/>
<name>A0A9D1HXS2_9ACTN</name>
<feature type="domain" description="CarD-like/TRCF RNAP-interacting" evidence="1">
    <location>
        <begin position="2"/>
        <end position="46"/>
    </location>
</feature>
<dbReference type="Proteomes" id="UP000824078">
    <property type="component" value="Unassembled WGS sequence"/>
</dbReference>
<reference evidence="2" key="1">
    <citation type="submission" date="2020-10" db="EMBL/GenBank/DDBJ databases">
        <authorList>
            <person name="Gilroy R."/>
        </authorList>
    </citation>
    <scope>NUCLEOTIDE SEQUENCE</scope>
    <source>
        <strain evidence="2">ChiHjej12B11-29160</strain>
    </source>
</reference>
<protein>
    <submittedName>
        <fullName evidence="2">CarD family transcriptional regulator</fullName>
    </submittedName>
</protein>
<accession>A0A9D1HXS2</accession>
<comment type="caution">
    <text evidence="2">The sequence shown here is derived from an EMBL/GenBank/DDBJ whole genome shotgun (WGS) entry which is preliminary data.</text>
</comment>
<evidence type="ECO:0000313" key="3">
    <source>
        <dbReference type="Proteomes" id="UP000824078"/>
    </source>
</evidence>
<sequence length="170" mass="18977">MFKVGEYIVHPGQGVCQVVEVGDGPSAAYKLLPVGRRHALEISFPVSGESRLRPVVSADDAKGLIDNYDNLATDDYKGRSTALEEEHFKDIMKHGSCRDSMCVVKTFRHRIAMVRAQNKKPPVAYERILKEAQTRSLSELACALHSTPEKVGELLREHDSEYVAEEHEDA</sequence>
<dbReference type="Gene3D" id="1.20.58.1290">
    <property type="entry name" value="CarD-like, C-terminal domain"/>
    <property type="match status" value="1"/>
</dbReference>
<organism evidence="2 3">
    <name type="scientific">Candidatus Coprovicinus avistercoris</name>
    <dbReference type="NCBI Taxonomy" id="2840754"/>
    <lineage>
        <taxon>Bacteria</taxon>
        <taxon>Bacillati</taxon>
        <taxon>Actinomycetota</taxon>
        <taxon>Coriobacteriia</taxon>
        <taxon>Coriobacteriales</taxon>
        <taxon>Coriobacteriaceae</taxon>
        <taxon>Coriobacteriaceae incertae sedis</taxon>
        <taxon>Candidatus Coprovicinus</taxon>
    </lineage>
</organism>
<dbReference type="Pfam" id="PF02559">
    <property type="entry name" value="CarD_TRCF_RID"/>
    <property type="match status" value="1"/>
</dbReference>
<evidence type="ECO:0000259" key="1">
    <source>
        <dbReference type="Pfam" id="PF02559"/>
    </source>
</evidence>
<evidence type="ECO:0000313" key="2">
    <source>
        <dbReference type="EMBL" id="HIU24521.1"/>
    </source>
</evidence>
<dbReference type="InterPro" id="IPR003711">
    <property type="entry name" value="CarD-like/TRCF_RID"/>
</dbReference>